<keyword evidence="4 5" id="KW-0472">Membrane</keyword>
<gene>
    <name evidence="7" type="ORF">GCM10009030_31140</name>
</gene>
<feature type="domain" description="RDD" evidence="6">
    <location>
        <begin position="14"/>
        <end position="179"/>
    </location>
</feature>
<evidence type="ECO:0000313" key="8">
    <source>
        <dbReference type="Proteomes" id="UP000605784"/>
    </source>
</evidence>
<keyword evidence="8" id="KW-1185">Reference proteome</keyword>
<dbReference type="EMBL" id="BMOU01000005">
    <property type="protein sequence ID" value="GGN99521.1"/>
    <property type="molecule type" value="Genomic_DNA"/>
</dbReference>
<comment type="subcellular location">
    <subcellularLocation>
        <location evidence="1">Membrane</location>
        <topology evidence="1">Multi-pass membrane protein</topology>
    </subcellularLocation>
</comment>
<evidence type="ECO:0000256" key="5">
    <source>
        <dbReference type="SAM" id="Phobius"/>
    </source>
</evidence>
<dbReference type="RefSeq" id="WP_189000025.1">
    <property type="nucleotide sequence ID" value="NZ_BMOU01000005.1"/>
</dbReference>
<keyword evidence="2 5" id="KW-0812">Transmembrane</keyword>
<comment type="caution">
    <text evidence="7">The sequence shown here is derived from an EMBL/GenBank/DDBJ whole genome shotgun (WGS) entry which is preliminary data.</text>
</comment>
<dbReference type="GO" id="GO:0016020">
    <property type="term" value="C:membrane"/>
    <property type="evidence" value="ECO:0007669"/>
    <property type="project" value="UniProtKB-SubCell"/>
</dbReference>
<feature type="transmembrane region" description="Helical" evidence="5">
    <location>
        <begin position="133"/>
        <end position="157"/>
    </location>
</feature>
<proteinExistence type="predicted"/>
<evidence type="ECO:0000259" key="6">
    <source>
        <dbReference type="Pfam" id="PF06271"/>
    </source>
</evidence>
<dbReference type="Proteomes" id="UP000605784">
    <property type="component" value="Unassembled WGS sequence"/>
</dbReference>
<feature type="transmembrane region" description="Helical" evidence="5">
    <location>
        <begin position="64"/>
        <end position="91"/>
    </location>
</feature>
<dbReference type="Pfam" id="PF06271">
    <property type="entry name" value="RDD"/>
    <property type="match status" value="1"/>
</dbReference>
<reference evidence="7" key="1">
    <citation type="journal article" date="2014" name="Int. J. Syst. Evol. Microbiol.">
        <title>Complete genome sequence of Corynebacterium casei LMG S-19264T (=DSM 44701T), isolated from a smear-ripened cheese.</title>
        <authorList>
            <consortium name="US DOE Joint Genome Institute (JGI-PGF)"/>
            <person name="Walter F."/>
            <person name="Albersmeier A."/>
            <person name="Kalinowski J."/>
            <person name="Ruckert C."/>
        </authorList>
    </citation>
    <scope>NUCLEOTIDE SEQUENCE</scope>
    <source>
        <strain evidence="7">JCM 17820</strain>
    </source>
</reference>
<evidence type="ECO:0000256" key="2">
    <source>
        <dbReference type="ARBA" id="ARBA00022692"/>
    </source>
</evidence>
<name>A0A830GQU5_9EURY</name>
<evidence type="ECO:0000256" key="3">
    <source>
        <dbReference type="ARBA" id="ARBA00022989"/>
    </source>
</evidence>
<feature type="transmembrane region" description="Helical" evidence="5">
    <location>
        <begin position="20"/>
        <end position="44"/>
    </location>
</feature>
<dbReference type="AlphaFoldDB" id="A0A830GQU5"/>
<evidence type="ECO:0000256" key="1">
    <source>
        <dbReference type="ARBA" id="ARBA00004141"/>
    </source>
</evidence>
<protein>
    <recommendedName>
        <fullName evidence="6">RDD domain-containing protein</fullName>
    </recommendedName>
</protein>
<evidence type="ECO:0000313" key="7">
    <source>
        <dbReference type="EMBL" id="GGN99521.1"/>
    </source>
</evidence>
<evidence type="ECO:0000256" key="4">
    <source>
        <dbReference type="ARBA" id="ARBA00023136"/>
    </source>
</evidence>
<dbReference type="InterPro" id="IPR010432">
    <property type="entry name" value="RDD"/>
</dbReference>
<accession>A0A830GQU5</accession>
<sequence>MSSQNPDPASVRDDRVLGFLLDFTLLTVATVVVWVVFTGVRMLVTTGGAMGAPTVDSPGTMLGMVALGFALSLLQWAVIGLVVGGYFVYFLTDGGQTLGMRVAGVVLVGEDGGPVTRDQTIQRTAVLLAPLPLMALASVFIPFVGFVLALLLMGGWLTVEALLLFTDDDAQRLGDRIANTLVVESTA</sequence>
<organism evidence="7 8">
    <name type="scientific">Haloarcula pellucida</name>
    <dbReference type="NCBI Taxonomy" id="1427151"/>
    <lineage>
        <taxon>Archaea</taxon>
        <taxon>Methanobacteriati</taxon>
        <taxon>Methanobacteriota</taxon>
        <taxon>Stenosarchaea group</taxon>
        <taxon>Halobacteria</taxon>
        <taxon>Halobacteriales</taxon>
        <taxon>Haloarculaceae</taxon>
        <taxon>Haloarcula</taxon>
    </lineage>
</organism>
<keyword evidence="3 5" id="KW-1133">Transmembrane helix</keyword>
<reference evidence="7" key="2">
    <citation type="submission" date="2020-09" db="EMBL/GenBank/DDBJ databases">
        <authorList>
            <person name="Sun Q."/>
            <person name="Ohkuma M."/>
        </authorList>
    </citation>
    <scope>NUCLEOTIDE SEQUENCE</scope>
    <source>
        <strain evidence="7">JCM 17820</strain>
    </source>
</reference>